<evidence type="ECO:0008006" key="3">
    <source>
        <dbReference type="Google" id="ProtNLM"/>
    </source>
</evidence>
<proteinExistence type="predicted"/>
<gene>
    <name evidence="1" type="ORF">A2227_00265</name>
</gene>
<evidence type="ECO:0000313" key="1">
    <source>
        <dbReference type="EMBL" id="OGF25631.1"/>
    </source>
</evidence>
<organism evidence="1 2">
    <name type="scientific">Candidatus Falkowbacteria bacterium RIFOXYA2_FULL_47_19</name>
    <dbReference type="NCBI Taxonomy" id="1797994"/>
    <lineage>
        <taxon>Bacteria</taxon>
        <taxon>Candidatus Falkowiibacteriota</taxon>
    </lineage>
</organism>
<dbReference type="InterPro" id="IPR010298">
    <property type="entry name" value="YacP-like"/>
</dbReference>
<accession>A0A1F5SH86</accession>
<protein>
    <recommendedName>
        <fullName evidence="3">NYN domain-containing protein</fullName>
    </recommendedName>
</protein>
<dbReference type="Proteomes" id="UP000178367">
    <property type="component" value="Unassembled WGS sequence"/>
</dbReference>
<name>A0A1F5SH86_9BACT</name>
<reference evidence="1 2" key="1">
    <citation type="journal article" date="2016" name="Nat. Commun.">
        <title>Thousands of microbial genomes shed light on interconnected biogeochemical processes in an aquifer system.</title>
        <authorList>
            <person name="Anantharaman K."/>
            <person name="Brown C.T."/>
            <person name="Hug L.A."/>
            <person name="Sharon I."/>
            <person name="Castelle C.J."/>
            <person name="Probst A.J."/>
            <person name="Thomas B.C."/>
            <person name="Singh A."/>
            <person name="Wilkins M.J."/>
            <person name="Karaoz U."/>
            <person name="Brodie E.L."/>
            <person name="Williams K.H."/>
            <person name="Hubbard S.S."/>
            <person name="Banfield J.F."/>
        </authorList>
    </citation>
    <scope>NUCLEOTIDE SEQUENCE [LARGE SCALE GENOMIC DNA]</scope>
</reference>
<dbReference type="EMBL" id="MFGB01000020">
    <property type="protein sequence ID" value="OGF25631.1"/>
    <property type="molecule type" value="Genomic_DNA"/>
</dbReference>
<dbReference type="AlphaFoldDB" id="A0A1F5SH86"/>
<sequence length="172" mass="19671">MHFIIDANNLAGKLKMLGQDDFDRKLIDMIREFNRDRGVNITLVFDGTDKMGDKILIDHNLTVIYSPKDDFYRSADDKIVEMVRGSFISGDFAGAERGIVVVTDDNLLRQRLEAAAGETRYGVRLERSTDWAERIIRKKEKIDEADNDDKNKGGLSDGEIYGLNEKLKKIWK</sequence>
<evidence type="ECO:0000313" key="2">
    <source>
        <dbReference type="Proteomes" id="UP000178367"/>
    </source>
</evidence>
<comment type="caution">
    <text evidence="1">The sequence shown here is derived from an EMBL/GenBank/DDBJ whole genome shotgun (WGS) entry which is preliminary data.</text>
</comment>
<dbReference type="Pfam" id="PF05991">
    <property type="entry name" value="NYN_YacP"/>
    <property type="match status" value="1"/>
</dbReference>